<proteinExistence type="predicted"/>
<dbReference type="AlphaFoldDB" id="A0A9Q3EKQ5"/>
<sequence length="102" mass="12106">MLRRPPYQESLDTRKEIQKHVNECLDMDTIRKIRHNESVEVTALIQITWNDGKARLRQDSRALNNYTKVDRYPIPRMPHALGKIGKSQIHYQDGFYERVSPE</sequence>
<protein>
    <submittedName>
        <fullName evidence="1">Uncharacterized protein</fullName>
    </submittedName>
</protein>
<accession>A0A9Q3EKQ5</accession>
<evidence type="ECO:0000313" key="2">
    <source>
        <dbReference type="Proteomes" id="UP000765509"/>
    </source>
</evidence>
<dbReference type="SUPFAM" id="SSF56672">
    <property type="entry name" value="DNA/RNA polymerases"/>
    <property type="match status" value="1"/>
</dbReference>
<name>A0A9Q3EKQ5_9BASI</name>
<gene>
    <name evidence="1" type="ORF">O181_064565</name>
</gene>
<dbReference type="Proteomes" id="UP000765509">
    <property type="component" value="Unassembled WGS sequence"/>
</dbReference>
<organism evidence="1 2">
    <name type="scientific">Austropuccinia psidii MF-1</name>
    <dbReference type="NCBI Taxonomy" id="1389203"/>
    <lineage>
        <taxon>Eukaryota</taxon>
        <taxon>Fungi</taxon>
        <taxon>Dikarya</taxon>
        <taxon>Basidiomycota</taxon>
        <taxon>Pucciniomycotina</taxon>
        <taxon>Pucciniomycetes</taxon>
        <taxon>Pucciniales</taxon>
        <taxon>Sphaerophragmiaceae</taxon>
        <taxon>Austropuccinia</taxon>
    </lineage>
</organism>
<keyword evidence="2" id="KW-1185">Reference proteome</keyword>
<dbReference type="InterPro" id="IPR043502">
    <property type="entry name" value="DNA/RNA_pol_sf"/>
</dbReference>
<comment type="caution">
    <text evidence="1">The sequence shown here is derived from an EMBL/GenBank/DDBJ whole genome shotgun (WGS) entry which is preliminary data.</text>
</comment>
<reference evidence="1" key="1">
    <citation type="submission" date="2021-03" db="EMBL/GenBank/DDBJ databases">
        <title>Draft genome sequence of rust myrtle Austropuccinia psidii MF-1, a brazilian biotype.</title>
        <authorList>
            <person name="Quecine M.C."/>
            <person name="Pachon D.M.R."/>
            <person name="Bonatelli M.L."/>
            <person name="Correr F.H."/>
            <person name="Franceschini L.M."/>
            <person name="Leite T.F."/>
            <person name="Margarido G.R.A."/>
            <person name="Almeida C.A."/>
            <person name="Ferrarezi J.A."/>
            <person name="Labate C.A."/>
        </authorList>
    </citation>
    <scope>NUCLEOTIDE SEQUENCE</scope>
    <source>
        <strain evidence="1">MF-1</strain>
    </source>
</reference>
<dbReference type="EMBL" id="AVOT02031337">
    <property type="protein sequence ID" value="MBW0524850.1"/>
    <property type="molecule type" value="Genomic_DNA"/>
</dbReference>
<dbReference type="Gene3D" id="3.10.10.10">
    <property type="entry name" value="HIV Type 1 Reverse Transcriptase, subunit A, domain 1"/>
    <property type="match status" value="1"/>
</dbReference>
<evidence type="ECO:0000313" key="1">
    <source>
        <dbReference type="EMBL" id="MBW0524850.1"/>
    </source>
</evidence>